<evidence type="ECO:0000313" key="2">
    <source>
        <dbReference type="Proteomes" id="UP000291819"/>
    </source>
</evidence>
<dbReference type="OrthoDB" id="637707at2"/>
<gene>
    <name evidence="1" type="ORF">EYS08_20665</name>
</gene>
<dbReference type="Pfam" id="PF14054">
    <property type="entry name" value="DUF4249"/>
    <property type="match status" value="1"/>
</dbReference>
<dbReference type="EMBL" id="SIXF01000029">
    <property type="protein sequence ID" value="TBO40038.1"/>
    <property type="molecule type" value="Genomic_DNA"/>
</dbReference>
<comment type="caution">
    <text evidence="1">The sequence shown here is derived from an EMBL/GenBank/DDBJ whole genome shotgun (WGS) entry which is preliminary data.</text>
</comment>
<sequence>MRLSLSQIRTIRIKLPLSKLRFSGLFHQLPGTLNFKRMKKLIIYFSLFTFCFTGCKKIIQIETENADPQLVIEGKINDQLIDQQIKISKTIGYTEANIFPKVSGASVTVTDNKGNTYVFKEGTMPGTYVNKMKGVPGVTYNLNVTTEGQTYTASSKMPNVVKMDSIGVINNFFFGRERKTAAVFLKDPVNETNFYHFNLYVNDILSERFYVNNDRLTNGNDLRIQLFFKPPTNDHDSDELNTNDKIKIEMECIDSNIFDYWYALSQQSNRGPNQGTTPANPTSNISNQALGYFSANTYQVLSATVK</sequence>
<keyword evidence="2" id="KW-1185">Reference proteome</keyword>
<protein>
    <submittedName>
        <fullName evidence="1">DUF4249 domain-containing protein</fullName>
    </submittedName>
</protein>
<dbReference type="Proteomes" id="UP000291819">
    <property type="component" value="Unassembled WGS sequence"/>
</dbReference>
<accession>A0A4Q9H834</accession>
<reference evidence="1 2" key="1">
    <citation type="submission" date="2019-02" db="EMBL/GenBank/DDBJ databases">
        <title>Pedobacter kyonggii whole genome sequence analysis.</title>
        <authorList>
            <person name="Dahal R.H."/>
        </authorList>
    </citation>
    <scope>NUCLEOTIDE SEQUENCE [LARGE SCALE GENOMIC DNA]</scope>
    <source>
        <strain evidence="1 2">K-4-11-1</strain>
    </source>
</reference>
<organism evidence="1 2">
    <name type="scientific">Pedobacter kyonggii</name>
    <dbReference type="NCBI Taxonomy" id="1926871"/>
    <lineage>
        <taxon>Bacteria</taxon>
        <taxon>Pseudomonadati</taxon>
        <taxon>Bacteroidota</taxon>
        <taxon>Sphingobacteriia</taxon>
        <taxon>Sphingobacteriales</taxon>
        <taxon>Sphingobacteriaceae</taxon>
        <taxon>Pedobacter</taxon>
    </lineage>
</organism>
<dbReference type="InterPro" id="IPR025345">
    <property type="entry name" value="DUF4249"/>
</dbReference>
<evidence type="ECO:0000313" key="1">
    <source>
        <dbReference type="EMBL" id="TBO40038.1"/>
    </source>
</evidence>
<dbReference type="AlphaFoldDB" id="A0A4Q9H834"/>
<proteinExistence type="predicted"/>
<name>A0A4Q9H834_9SPHI</name>